<proteinExistence type="predicted"/>
<protein>
    <recommendedName>
        <fullName evidence="1">Phage head-tail joining protein domain-containing protein</fullName>
    </recommendedName>
</protein>
<sequence length="123" mass="13520">MSLLNKARDWLTEKVEQAAGESVTYSRSGESRTVTAVVGQTLASEVEQGAARIAYSDRDYLISVAALKDLGFGRPRIGDTIAHVIDGEEIVFVIGNLDGAEPAVRFSDQTRSVWRIHVKRKED</sequence>
<dbReference type="KEGG" id="gms:SOIL9_49000"/>
<accession>A0A6P2CYE0</accession>
<reference evidence="2 3" key="1">
    <citation type="submission" date="2019-05" db="EMBL/GenBank/DDBJ databases">
        <authorList>
            <consortium name="Science for Life Laboratories"/>
        </authorList>
    </citation>
    <scope>NUCLEOTIDE SEQUENCE [LARGE SCALE GENOMIC DNA]</scope>
    <source>
        <strain evidence="2">Soil9</strain>
    </source>
</reference>
<evidence type="ECO:0000259" key="1">
    <source>
        <dbReference type="Pfam" id="PF25138"/>
    </source>
</evidence>
<evidence type="ECO:0000313" key="3">
    <source>
        <dbReference type="Proteomes" id="UP000464178"/>
    </source>
</evidence>
<dbReference type="EMBL" id="LR593886">
    <property type="protein sequence ID" value="VTR92814.1"/>
    <property type="molecule type" value="Genomic_DNA"/>
</dbReference>
<dbReference type="AlphaFoldDB" id="A0A6P2CYE0"/>
<keyword evidence="3" id="KW-1185">Reference proteome</keyword>
<evidence type="ECO:0000313" key="2">
    <source>
        <dbReference type="EMBL" id="VTR92814.1"/>
    </source>
</evidence>
<gene>
    <name evidence="2" type="ORF">SOIL9_49000</name>
</gene>
<name>A0A6P2CYE0_9BACT</name>
<feature type="domain" description="Phage head-tail joining protein" evidence="1">
    <location>
        <begin position="1"/>
        <end position="121"/>
    </location>
</feature>
<dbReference type="RefSeq" id="WP_162667626.1">
    <property type="nucleotide sequence ID" value="NZ_LR593886.1"/>
</dbReference>
<dbReference type="Proteomes" id="UP000464178">
    <property type="component" value="Chromosome"/>
</dbReference>
<dbReference type="InterPro" id="IPR056942">
    <property type="entry name" value="Phage_H_T_join"/>
</dbReference>
<dbReference type="Pfam" id="PF25138">
    <property type="entry name" value="Phage_H_T_join_3"/>
    <property type="match status" value="1"/>
</dbReference>
<organism evidence="2 3">
    <name type="scientific">Gemmata massiliana</name>
    <dbReference type="NCBI Taxonomy" id="1210884"/>
    <lineage>
        <taxon>Bacteria</taxon>
        <taxon>Pseudomonadati</taxon>
        <taxon>Planctomycetota</taxon>
        <taxon>Planctomycetia</taxon>
        <taxon>Gemmatales</taxon>
        <taxon>Gemmataceae</taxon>
        <taxon>Gemmata</taxon>
    </lineage>
</organism>